<evidence type="ECO:0000256" key="1">
    <source>
        <dbReference type="ARBA" id="ARBA00023015"/>
    </source>
</evidence>
<evidence type="ECO:0000256" key="2">
    <source>
        <dbReference type="ARBA" id="ARBA00023125"/>
    </source>
</evidence>
<protein>
    <submittedName>
        <fullName evidence="5">GntR family transcriptional regulator</fullName>
    </submittedName>
</protein>
<dbReference type="Pfam" id="PF00392">
    <property type="entry name" value="GntR"/>
    <property type="match status" value="2"/>
</dbReference>
<sequence length="479" mass="54918">MINENELQQVIYNVLLMQIRFGAYRYGARLPTLEEASQLFLVSIDTVRAAYLSLKQEGYISLSRSVGASVRVLYTSEEIEQHIQAFYALRKDGLIDVSRSMRPLFSHAQCIGFQNASPETLDKIQALSSDSRLLPSHAMIRILQHIYGSLDNDLLMRLVWRIFMFFQAPFLSIDQNIKHFEEEANPLFNMIRLCRNKEWERLRIAVEDFQEQLSTALIGFCDKRIMMSPAGKQIEFHWYSYEKASQLRYSLGMEILISVNRGLYPAGSFLPSLDKLSKEKHVSVSTVRRTLNLLNSIGVTKSINGLGTRILSQEEIADNCDLTQPVARRRLLDCAQGLQAIALSCKDVAELTAASLDSEAICQFWQHLDLLKQTDRYELTAFSILKFFIHHAPFHAVRTAYAELFQQLMWGHPLRGMRTESEDLKAFYLPYLDFFAGCAKRSDFTGFPDKLEELILFEFKSMLEKLDVLGIPEASSLLF</sequence>
<comment type="caution">
    <text evidence="5">The sequence shown here is derived from an EMBL/GenBank/DDBJ whole genome shotgun (WGS) entry which is preliminary data.</text>
</comment>
<proteinExistence type="predicted"/>
<dbReference type="Proteomes" id="UP001454086">
    <property type="component" value="Unassembled WGS sequence"/>
</dbReference>
<dbReference type="RefSeq" id="WP_040379730.1">
    <property type="nucleotide sequence ID" value="NZ_JBBMFM010000158.1"/>
</dbReference>
<keyword evidence="2" id="KW-0238">DNA-binding</keyword>
<feature type="domain" description="HTH gntR-type" evidence="4">
    <location>
        <begin position="245"/>
        <end position="313"/>
    </location>
</feature>
<dbReference type="PROSITE" id="PS50949">
    <property type="entry name" value="HTH_GNTR"/>
    <property type="match status" value="2"/>
</dbReference>
<evidence type="ECO:0000313" key="5">
    <source>
        <dbReference type="EMBL" id="MEQ2428189.1"/>
    </source>
</evidence>
<organism evidence="5 6">
    <name type="scientific">Enterocloster hominis</name>
    <name type="common">ex Hitch et al. 2024</name>
    <dbReference type="NCBI Taxonomy" id="1917870"/>
    <lineage>
        <taxon>Bacteria</taxon>
        <taxon>Bacillati</taxon>
        <taxon>Bacillota</taxon>
        <taxon>Clostridia</taxon>
        <taxon>Lachnospirales</taxon>
        <taxon>Lachnospiraceae</taxon>
        <taxon>Enterocloster</taxon>
    </lineage>
</organism>
<dbReference type="InterPro" id="IPR036390">
    <property type="entry name" value="WH_DNA-bd_sf"/>
</dbReference>
<dbReference type="Gene3D" id="1.10.10.10">
    <property type="entry name" value="Winged helix-like DNA-binding domain superfamily/Winged helix DNA-binding domain"/>
    <property type="match status" value="2"/>
</dbReference>
<gene>
    <name evidence="5" type="ORF">WMQ36_24830</name>
</gene>
<dbReference type="SUPFAM" id="SSF46785">
    <property type="entry name" value="Winged helix' DNA-binding domain"/>
    <property type="match status" value="2"/>
</dbReference>
<accession>A0ABV1DG74</accession>
<feature type="domain" description="HTH gntR-type" evidence="4">
    <location>
        <begin position="5"/>
        <end position="73"/>
    </location>
</feature>
<dbReference type="SMART" id="SM00345">
    <property type="entry name" value="HTH_GNTR"/>
    <property type="match status" value="2"/>
</dbReference>
<name>A0ABV1DG74_9FIRM</name>
<evidence type="ECO:0000256" key="3">
    <source>
        <dbReference type="ARBA" id="ARBA00023163"/>
    </source>
</evidence>
<reference evidence="5 6" key="1">
    <citation type="submission" date="2024-03" db="EMBL/GenBank/DDBJ databases">
        <title>Human intestinal bacterial collection.</title>
        <authorList>
            <person name="Pauvert C."/>
            <person name="Hitch T.C.A."/>
            <person name="Clavel T."/>
        </authorList>
    </citation>
    <scope>NUCLEOTIDE SEQUENCE [LARGE SCALE GENOMIC DNA]</scope>
    <source>
        <strain evidence="5 6">CLA-SR-H021</strain>
    </source>
</reference>
<evidence type="ECO:0000313" key="6">
    <source>
        <dbReference type="Proteomes" id="UP001454086"/>
    </source>
</evidence>
<dbReference type="EMBL" id="JBBMFM010000158">
    <property type="protein sequence ID" value="MEQ2428189.1"/>
    <property type="molecule type" value="Genomic_DNA"/>
</dbReference>
<dbReference type="InterPro" id="IPR036388">
    <property type="entry name" value="WH-like_DNA-bd_sf"/>
</dbReference>
<keyword evidence="6" id="KW-1185">Reference proteome</keyword>
<keyword evidence="3" id="KW-0804">Transcription</keyword>
<keyword evidence="1" id="KW-0805">Transcription regulation</keyword>
<dbReference type="PANTHER" id="PTHR38445:SF9">
    <property type="entry name" value="HTH-TYPE TRANSCRIPTIONAL REPRESSOR YTRA"/>
    <property type="match status" value="1"/>
</dbReference>
<dbReference type="PANTHER" id="PTHR38445">
    <property type="entry name" value="HTH-TYPE TRANSCRIPTIONAL REPRESSOR YTRA"/>
    <property type="match status" value="1"/>
</dbReference>
<evidence type="ECO:0000259" key="4">
    <source>
        <dbReference type="PROSITE" id="PS50949"/>
    </source>
</evidence>
<dbReference type="InterPro" id="IPR000524">
    <property type="entry name" value="Tscrpt_reg_HTH_GntR"/>
</dbReference>